<proteinExistence type="predicted"/>
<reference evidence="1" key="2">
    <citation type="journal article" date="2015" name="Data Brief">
        <title>Shoot transcriptome of the giant reed, Arundo donax.</title>
        <authorList>
            <person name="Barrero R.A."/>
            <person name="Guerrero F.D."/>
            <person name="Moolhuijzen P."/>
            <person name="Goolsby J.A."/>
            <person name="Tidwell J."/>
            <person name="Bellgard S.E."/>
            <person name="Bellgard M.I."/>
        </authorList>
    </citation>
    <scope>NUCLEOTIDE SEQUENCE</scope>
    <source>
        <tissue evidence="1">Shoot tissue taken approximately 20 cm above the soil surface</tissue>
    </source>
</reference>
<organism evidence="1">
    <name type="scientific">Arundo donax</name>
    <name type="common">Giant reed</name>
    <name type="synonym">Donax arundinaceus</name>
    <dbReference type="NCBI Taxonomy" id="35708"/>
    <lineage>
        <taxon>Eukaryota</taxon>
        <taxon>Viridiplantae</taxon>
        <taxon>Streptophyta</taxon>
        <taxon>Embryophyta</taxon>
        <taxon>Tracheophyta</taxon>
        <taxon>Spermatophyta</taxon>
        <taxon>Magnoliopsida</taxon>
        <taxon>Liliopsida</taxon>
        <taxon>Poales</taxon>
        <taxon>Poaceae</taxon>
        <taxon>PACMAD clade</taxon>
        <taxon>Arundinoideae</taxon>
        <taxon>Arundineae</taxon>
        <taxon>Arundo</taxon>
    </lineage>
</organism>
<reference evidence="1" key="1">
    <citation type="submission" date="2014-09" db="EMBL/GenBank/DDBJ databases">
        <authorList>
            <person name="Magalhaes I.L.F."/>
            <person name="Oliveira U."/>
            <person name="Santos F.R."/>
            <person name="Vidigal T.H.D.A."/>
            <person name="Brescovit A.D."/>
            <person name="Santos A.J."/>
        </authorList>
    </citation>
    <scope>NUCLEOTIDE SEQUENCE</scope>
    <source>
        <tissue evidence="1">Shoot tissue taken approximately 20 cm above the soil surface</tissue>
    </source>
</reference>
<name>A0A0A9AC92_ARUDO</name>
<accession>A0A0A9AC92</accession>
<evidence type="ECO:0000313" key="1">
    <source>
        <dbReference type="EMBL" id="JAD48731.1"/>
    </source>
</evidence>
<protein>
    <submittedName>
        <fullName evidence="1">Uncharacterized protein</fullName>
    </submittedName>
</protein>
<sequence length="38" mass="4581">MENPIRLRCSTKTFLLTARSPCLLHDVMHCQKKETRWH</sequence>
<dbReference type="AlphaFoldDB" id="A0A0A9AC92"/>
<dbReference type="EMBL" id="GBRH01249164">
    <property type="protein sequence ID" value="JAD48731.1"/>
    <property type="molecule type" value="Transcribed_RNA"/>
</dbReference>